<proteinExistence type="predicted"/>
<keyword evidence="3" id="KW-1185">Reference proteome</keyword>
<dbReference type="VEuPathDB" id="FungiDB:CCM_03127"/>
<dbReference type="KEGG" id="cmt:CCM_03127"/>
<reference evidence="2 3" key="1">
    <citation type="journal article" date="2011" name="Genome Biol.">
        <title>Genome sequence of the insect pathogenic fungus Cordyceps militaris, a valued traditional Chinese medicine.</title>
        <authorList>
            <person name="Zheng P."/>
            <person name="Xia Y."/>
            <person name="Xiao G."/>
            <person name="Xiong C."/>
            <person name="Hu X."/>
            <person name="Zhang S."/>
            <person name="Zheng H."/>
            <person name="Huang Y."/>
            <person name="Zhou Y."/>
            <person name="Wang S."/>
            <person name="Zhao G.P."/>
            <person name="Liu X."/>
            <person name="St Leger R.J."/>
            <person name="Wang C."/>
        </authorList>
    </citation>
    <scope>NUCLEOTIDE SEQUENCE [LARGE SCALE GENOMIC DNA]</scope>
    <source>
        <strain evidence="2 3">CM01</strain>
    </source>
</reference>
<accession>G3J8X3</accession>
<evidence type="ECO:0000313" key="2">
    <source>
        <dbReference type="EMBL" id="EGX94856.1"/>
    </source>
</evidence>
<dbReference type="EMBL" id="JH126400">
    <property type="protein sequence ID" value="EGX94856.1"/>
    <property type="molecule type" value="Genomic_DNA"/>
</dbReference>
<organism evidence="2 3">
    <name type="scientific">Cordyceps militaris (strain CM01)</name>
    <name type="common">Caterpillar fungus</name>
    <dbReference type="NCBI Taxonomy" id="983644"/>
    <lineage>
        <taxon>Eukaryota</taxon>
        <taxon>Fungi</taxon>
        <taxon>Dikarya</taxon>
        <taxon>Ascomycota</taxon>
        <taxon>Pezizomycotina</taxon>
        <taxon>Sordariomycetes</taxon>
        <taxon>Hypocreomycetidae</taxon>
        <taxon>Hypocreales</taxon>
        <taxon>Cordycipitaceae</taxon>
        <taxon>Cordyceps</taxon>
    </lineage>
</organism>
<evidence type="ECO:0000256" key="1">
    <source>
        <dbReference type="SAM" id="MobiDB-lite"/>
    </source>
</evidence>
<feature type="region of interest" description="Disordered" evidence="1">
    <location>
        <begin position="23"/>
        <end position="65"/>
    </location>
</feature>
<protein>
    <submittedName>
        <fullName evidence="2">Uncharacterized protein</fullName>
    </submittedName>
</protein>
<evidence type="ECO:0000313" key="3">
    <source>
        <dbReference type="Proteomes" id="UP000001610"/>
    </source>
</evidence>
<dbReference type="Proteomes" id="UP000001610">
    <property type="component" value="Unassembled WGS sequence"/>
</dbReference>
<dbReference type="InParanoid" id="G3J8X3"/>
<sequence>MGRLTSISSHQLLSSSPLAPVATHQPLWNLPPSPSAQANPKKKRERRRQFSSSSAHDQLHSLHARPRGFPAISKLGFHTPLLFVGTGQFRTASHQDSLRSRAHVRLPSPGSLHPSIQPPTVRHTPPCRPHNRISPSLLSLCPET</sequence>
<dbReference type="GeneID" id="18165154"/>
<gene>
    <name evidence="2" type="ORF">CCM_03127</name>
</gene>
<feature type="region of interest" description="Disordered" evidence="1">
    <location>
        <begin position="106"/>
        <end position="131"/>
    </location>
</feature>
<dbReference type="HOGENOM" id="CLU_1796381_0_0_1"/>
<dbReference type="AlphaFoldDB" id="G3J8X3"/>
<feature type="compositionally biased region" description="Basic residues" evidence="1">
    <location>
        <begin position="40"/>
        <end position="49"/>
    </location>
</feature>
<name>G3J8X3_CORMM</name>
<dbReference type="RefSeq" id="XP_006668342.1">
    <property type="nucleotide sequence ID" value="XM_006668279.1"/>
</dbReference>